<evidence type="ECO:0000313" key="3">
    <source>
        <dbReference type="EnsemblFungi" id="PTTG_30189-t43_1-p1"/>
    </source>
</evidence>
<feature type="region of interest" description="Disordered" evidence="1">
    <location>
        <begin position="165"/>
        <end position="185"/>
    </location>
</feature>
<accession>A0A180FZR9</accession>
<organism evidence="2">
    <name type="scientific">Puccinia triticina (isolate 1-1 / race 1 (BBBD))</name>
    <name type="common">Brown leaf rust fungus</name>
    <dbReference type="NCBI Taxonomy" id="630390"/>
    <lineage>
        <taxon>Eukaryota</taxon>
        <taxon>Fungi</taxon>
        <taxon>Dikarya</taxon>
        <taxon>Basidiomycota</taxon>
        <taxon>Pucciniomycotina</taxon>
        <taxon>Pucciniomycetes</taxon>
        <taxon>Pucciniales</taxon>
        <taxon>Pucciniaceae</taxon>
        <taxon>Puccinia</taxon>
    </lineage>
</organism>
<reference evidence="3 4" key="3">
    <citation type="journal article" date="2017" name="G3 (Bethesda)">
        <title>Comparative analysis highlights variable genome content of wheat rusts and divergence of the mating loci.</title>
        <authorList>
            <person name="Cuomo C.A."/>
            <person name="Bakkeren G."/>
            <person name="Khalil H.B."/>
            <person name="Panwar V."/>
            <person name="Joly D."/>
            <person name="Linning R."/>
            <person name="Sakthikumar S."/>
            <person name="Song X."/>
            <person name="Adiconis X."/>
            <person name="Fan L."/>
            <person name="Goldberg J.M."/>
            <person name="Levin J.Z."/>
            <person name="Young S."/>
            <person name="Zeng Q."/>
            <person name="Anikster Y."/>
            <person name="Bruce M."/>
            <person name="Wang M."/>
            <person name="Yin C."/>
            <person name="McCallum B."/>
            <person name="Szabo L.J."/>
            <person name="Hulbert S."/>
            <person name="Chen X."/>
            <person name="Fellers J.P."/>
        </authorList>
    </citation>
    <scope>NUCLEOTIDE SEQUENCE</scope>
    <source>
        <strain evidence="4">Isolate 1-1 / race 1 (BBBD)</strain>
        <strain evidence="3">isolate 1-1 / race 1 (BBBD)</strain>
    </source>
</reference>
<dbReference type="EnsemblFungi" id="PTTG_30189-t43_1">
    <property type="protein sequence ID" value="PTTG_30189-t43_1-p1"/>
    <property type="gene ID" value="PTTG_30189"/>
</dbReference>
<evidence type="ECO:0000313" key="4">
    <source>
        <dbReference type="Proteomes" id="UP000005240"/>
    </source>
</evidence>
<feature type="region of interest" description="Disordered" evidence="1">
    <location>
        <begin position="74"/>
        <end position="124"/>
    </location>
</feature>
<reference evidence="2" key="2">
    <citation type="submission" date="2016-05" db="EMBL/GenBank/DDBJ databases">
        <title>Comparative analysis highlights variable genome content of wheat rusts and divergence of the mating loci.</title>
        <authorList>
            <person name="Cuomo C.A."/>
            <person name="Bakkeren G."/>
            <person name="Szabo L."/>
            <person name="Khalil H."/>
            <person name="Joly D."/>
            <person name="Goldberg J."/>
            <person name="Young S."/>
            <person name="Zeng Q."/>
            <person name="Fellers J."/>
        </authorList>
    </citation>
    <scope>NUCLEOTIDE SEQUENCE [LARGE SCALE GENOMIC DNA]</scope>
    <source>
        <strain evidence="2">1-1 BBBD Race 1</strain>
    </source>
</reference>
<dbReference type="AlphaFoldDB" id="A0A180FZR9"/>
<dbReference type="VEuPathDB" id="FungiDB:PTTG_30189"/>
<proteinExistence type="predicted"/>
<sequence length="540" mass="60458">MERKKFAKRTGARWSVLNELPYWRPIQHCSIELMHSLVLGDLKDHSIQFLSLPAAGALLSSMQELDEAWQNNQSYTEAPFNERVRSSRKSKGKRKLEDSTTETAAVNRPGKRSRRLTSAVGDASNLESLQASPFGAHARSDSSSTSTHSYALRLRKKTLYNKYSEEDLTNSGEDTGSEHTVTGRQRNIQRTCAPVEDKKRPKLLPEELDFVQHTIMHTILPSWIDRVPRNLGAESHGSLKAAEWLILYKVYYPMALIPLWVKSIEEAGTQEGETRISALLDSTSTLLQIAHFLTLPKILGKDLKELDNLILGYRSGLGLHDQQQHGRKSGSMACCRDDIPKTLLHKWHVNSNFGLVLNNTPAINSSLEEANADTGTRGRLILDPPMLQKWRRAVSGVEGTRTKLVLTQALLNLNPAVEVIRSSQIDHKTFTARQHHEGNSLVEFHLGKDQQFGQIEQIFQSDQTPQRSWLVVNPFKELQRIEDPYGEYLDLNCRLVKANHDASVLIGENRVIGHVAIMRNIAGTFGVASTTISAVGLGTS</sequence>
<dbReference type="OrthoDB" id="10368306at2759"/>
<feature type="non-terminal residue" evidence="2">
    <location>
        <position position="540"/>
    </location>
</feature>
<reference evidence="2" key="1">
    <citation type="submission" date="2009-11" db="EMBL/GenBank/DDBJ databases">
        <authorList>
            <consortium name="The Broad Institute Genome Sequencing Platform"/>
            <person name="Ward D."/>
            <person name="Feldgarden M."/>
            <person name="Earl A."/>
            <person name="Young S.K."/>
            <person name="Zeng Q."/>
            <person name="Koehrsen M."/>
            <person name="Alvarado L."/>
            <person name="Berlin A."/>
            <person name="Bochicchio J."/>
            <person name="Borenstein D."/>
            <person name="Chapman S.B."/>
            <person name="Chen Z."/>
            <person name="Engels R."/>
            <person name="Freedman E."/>
            <person name="Gellesch M."/>
            <person name="Goldberg J."/>
            <person name="Griggs A."/>
            <person name="Gujja S."/>
            <person name="Heilman E."/>
            <person name="Heiman D."/>
            <person name="Hepburn T."/>
            <person name="Howarth C."/>
            <person name="Jen D."/>
            <person name="Larson L."/>
            <person name="Lewis B."/>
            <person name="Mehta T."/>
            <person name="Park D."/>
            <person name="Pearson M."/>
            <person name="Roberts A."/>
            <person name="Saif S."/>
            <person name="Shea T."/>
            <person name="Shenoy N."/>
            <person name="Sisk P."/>
            <person name="Stolte C."/>
            <person name="Sykes S."/>
            <person name="Thomson T."/>
            <person name="Walk T."/>
            <person name="White J."/>
            <person name="Yandava C."/>
            <person name="Izard J."/>
            <person name="Baranova O.V."/>
            <person name="Blanton J.M."/>
            <person name="Tanner A.C."/>
            <person name="Dewhirst F.E."/>
            <person name="Haas B."/>
            <person name="Nusbaum C."/>
            <person name="Birren B."/>
        </authorList>
    </citation>
    <scope>NUCLEOTIDE SEQUENCE [LARGE SCALE GENOMIC DNA]</scope>
    <source>
        <strain evidence="2">1-1 BBBD Race 1</strain>
    </source>
</reference>
<dbReference type="STRING" id="630390.A0A180FZR9"/>
<protein>
    <submittedName>
        <fullName evidence="2 3">Uncharacterized protein</fullName>
    </submittedName>
</protein>
<keyword evidence="4" id="KW-1185">Reference proteome</keyword>
<feature type="compositionally biased region" description="Polar residues" evidence="1">
    <location>
        <begin position="169"/>
        <end position="185"/>
    </location>
</feature>
<dbReference type="Proteomes" id="UP000005240">
    <property type="component" value="Unassembled WGS sequence"/>
</dbReference>
<dbReference type="EMBL" id="ADAS02002177">
    <property type="protein sequence ID" value="OAV85926.1"/>
    <property type="molecule type" value="Genomic_DNA"/>
</dbReference>
<name>A0A180FZR9_PUCT1</name>
<gene>
    <name evidence="2" type="ORF">PTTG_30189</name>
</gene>
<evidence type="ECO:0000313" key="2">
    <source>
        <dbReference type="EMBL" id="OAV85926.1"/>
    </source>
</evidence>
<reference evidence="3" key="4">
    <citation type="submission" date="2025-05" db="UniProtKB">
        <authorList>
            <consortium name="EnsemblFungi"/>
        </authorList>
    </citation>
    <scope>IDENTIFICATION</scope>
    <source>
        <strain evidence="3">isolate 1-1 / race 1 (BBBD)</strain>
    </source>
</reference>
<evidence type="ECO:0000256" key="1">
    <source>
        <dbReference type="SAM" id="MobiDB-lite"/>
    </source>
</evidence>